<evidence type="ECO:0008006" key="4">
    <source>
        <dbReference type="Google" id="ProtNLM"/>
    </source>
</evidence>
<dbReference type="EMBL" id="CP120733">
    <property type="protein sequence ID" value="WFD10722.1"/>
    <property type="molecule type" value="Genomic_DNA"/>
</dbReference>
<accession>A0ABY8EGV2</accession>
<organism evidence="2 3">
    <name type="scientific">Tepidibacter hydrothermalis</name>
    <dbReference type="NCBI Taxonomy" id="3036126"/>
    <lineage>
        <taxon>Bacteria</taxon>
        <taxon>Bacillati</taxon>
        <taxon>Bacillota</taxon>
        <taxon>Clostridia</taxon>
        <taxon>Peptostreptococcales</taxon>
        <taxon>Peptostreptococcaceae</taxon>
        <taxon>Tepidibacter</taxon>
    </lineage>
</organism>
<dbReference type="PROSITE" id="PS51257">
    <property type="entry name" value="PROKAR_LIPOPROTEIN"/>
    <property type="match status" value="1"/>
</dbReference>
<dbReference type="RefSeq" id="WP_277732689.1">
    <property type="nucleotide sequence ID" value="NZ_CP120733.1"/>
</dbReference>
<evidence type="ECO:0000313" key="3">
    <source>
        <dbReference type="Proteomes" id="UP001222800"/>
    </source>
</evidence>
<evidence type="ECO:0000256" key="1">
    <source>
        <dbReference type="SAM" id="SignalP"/>
    </source>
</evidence>
<feature type="signal peptide" evidence="1">
    <location>
        <begin position="1"/>
        <end position="21"/>
    </location>
</feature>
<keyword evidence="3" id="KW-1185">Reference proteome</keyword>
<feature type="chain" id="PRO_5046173120" description="Lipoprotein" evidence="1">
    <location>
        <begin position="22"/>
        <end position="232"/>
    </location>
</feature>
<keyword evidence="1" id="KW-0732">Signal</keyword>
<gene>
    <name evidence="2" type="ORF">P4S50_01215</name>
</gene>
<sequence>MKLIKKIFCLTLILLMASVGVGCTKAENEVKEDSNKKGYSSELLSYFPSVEGSVFNYSGTAEYGQTLTLNKVTNNEDLVTLNFKGEILDISEGEGPSKEDRVIETEYTINEDTVTQTQKNLTRRFSQSIITDQVVLKSPIKIGNTWDQKVNIDGKEYTMETNITDVSKDDKNRNIVKTETTIEGIENYPNNTYKEIKVFKEGKGLVEFKNTILLGETKDPFEFGYMLFESEK</sequence>
<dbReference type="Proteomes" id="UP001222800">
    <property type="component" value="Chromosome"/>
</dbReference>
<proteinExistence type="predicted"/>
<evidence type="ECO:0000313" key="2">
    <source>
        <dbReference type="EMBL" id="WFD10722.1"/>
    </source>
</evidence>
<protein>
    <recommendedName>
        <fullName evidence="4">Lipoprotein</fullName>
    </recommendedName>
</protein>
<name>A0ABY8EGV2_9FIRM</name>
<reference evidence="2 3" key="1">
    <citation type="submission" date="2023-03" db="EMBL/GenBank/DDBJ databases">
        <title>Complete genome sequence of Tepidibacter sp. SWIR-1, isolated from a deep-sea hydrothermal vent.</title>
        <authorList>
            <person name="Li X."/>
        </authorList>
    </citation>
    <scope>NUCLEOTIDE SEQUENCE [LARGE SCALE GENOMIC DNA]</scope>
    <source>
        <strain evidence="2 3">SWIR-1</strain>
    </source>
</reference>